<dbReference type="GO" id="GO:0016491">
    <property type="term" value="F:oxidoreductase activity"/>
    <property type="evidence" value="ECO:0007669"/>
    <property type="project" value="InterPro"/>
</dbReference>
<name>A0A158KAE6_9BURK</name>
<evidence type="ECO:0000256" key="1">
    <source>
        <dbReference type="ARBA" id="ARBA00035644"/>
    </source>
</evidence>
<evidence type="ECO:0000259" key="2">
    <source>
        <dbReference type="PROSITE" id="PS51384"/>
    </source>
</evidence>
<dbReference type="CDD" id="cd06193">
    <property type="entry name" value="siderophore_interacting"/>
    <property type="match status" value="1"/>
</dbReference>
<dbReference type="EMBL" id="FCON02000074">
    <property type="protein sequence ID" value="SAL77759.1"/>
    <property type="molecule type" value="Genomic_DNA"/>
</dbReference>
<dbReference type="InterPro" id="IPR039261">
    <property type="entry name" value="FNR_nucleotide-bd"/>
</dbReference>
<protein>
    <submittedName>
        <fullName evidence="3">FAD-binding 9 siderophore-interacting domain-containing protein</fullName>
    </submittedName>
</protein>
<comment type="similarity">
    <text evidence="1">Belongs to the SIP oxidoreductase family.</text>
</comment>
<sequence>METQTAKSRVTRVRQEPRRRELEVVSVEAIGRNFRSVTFSGDALEDFVSQSFDDHVKLIFTAADGAEIKRDYTPRRFNAAKRELTIEFALHGDGFASNWAATAEPGQRITIAGPRGSFIVPTDYAWHLFVGDATALPAIARRMEELPADAIAMVIVQIDDPADKRRFKSKSLFNAVWTREAGELLREVESLHVPSGDGYVWCAAEASVATRVREILVDQKGHDKHAIRASAYWKHGASAHHEKLGEA</sequence>
<dbReference type="PANTHER" id="PTHR30157:SF0">
    <property type="entry name" value="NADPH-DEPENDENT FERRIC-CHELATE REDUCTASE"/>
    <property type="match status" value="1"/>
</dbReference>
<reference evidence="3" key="1">
    <citation type="submission" date="2016-01" db="EMBL/GenBank/DDBJ databases">
        <authorList>
            <person name="Peeters C."/>
        </authorList>
    </citation>
    <scope>NUCLEOTIDE SEQUENCE [LARGE SCALE GENOMIC DNA]</scope>
    <source>
        <strain evidence="3">LMG 22940</strain>
    </source>
</reference>
<dbReference type="Gene3D" id="3.40.50.80">
    <property type="entry name" value="Nucleotide-binding domain of ferredoxin-NADP reductase (FNR) module"/>
    <property type="match status" value="1"/>
</dbReference>
<feature type="domain" description="FAD-binding FR-type" evidence="2">
    <location>
        <begin position="17"/>
        <end position="121"/>
    </location>
</feature>
<dbReference type="InterPro" id="IPR013113">
    <property type="entry name" value="SIP_FAD-bd"/>
</dbReference>
<dbReference type="OrthoDB" id="9814826at2"/>
<dbReference type="Pfam" id="PF04954">
    <property type="entry name" value="SIP"/>
    <property type="match status" value="1"/>
</dbReference>
<dbReference type="InterPro" id="IPR007037">
    <property type="entry name" value="SIP_rossman_dom"/>
</dbReference>
<keyword evidence="4" id="KW-1185">Reference proteome</keyword>
<comment type="caution">
    <text evidence="3">The sequence shown here is derived from an EMBL/GenBank/DDBJ whole genome shotgun (WGS) entry which is preliminary data.</text>
</comment>
<evidence type="ECO:0000313" key="3">
    <source>
        <dbReference type="EMBL" id="SAL77759.1"/>
    </source>
</evidence>
<dbReference type="InterPro" id="IPR017927">
    <property type="entry name" value="FAD-bd_FR_type"/>
</dbReference>
<dbReference type="PANTHER" id="PTHR30157">
    <property type="entry name" value="FERRIC REDUCTASE, NADPH-DEPENDENT"/>
    <property type="match status" value="1"/>
</dbReference>
<evidence type="ECO:0000313" key="4">
    <source>
        <dbReference type="Proteomes" id="UP000054770"/>
    </source>
</evidence>
<dbReference type="InterPro" id="IPR017938">
    <property type="entry name" value="Riboflavin_synthase-like_b-brl"/>
</dbReference>
<dbReference type="Gene3D" id="2.40.30.10">
    <property type="entry name" value="Translation factors"/>
    <property type="match status" value="1"/>
</dbReference>
<dbReference type="Proteomes" id="UP000054770">
    <property type="component" value="Unassembled WGS sequence"/>
</dbReference>
<dbReference type="AlphaFoldDB" id="A0A158KAE6"/>
<dbReference type="Pfam" id="PF08021">
    <property type="entry name" value="FAD_binding_9"/>
    <property type="match status" value="2"/>
</dbReference>
<dbReference type="SUPFAM" id="SSF63380">
    <property type="entry name" value="Riboflavin synthase domain-like"/>
    <property type="match status" value="1"/>
</dbReference>
<dbReference type="InterPro" id="IPR039374">
    <property type="entry name" value="SIP_fam"/>
</dbReference>
<organism evidence="3 4">
    <name type="scientific">Caballeronia choica</name>
    <dbReference type="NCBI Taxonomy" id="326476"/>
    <lineage>
        <taxon>Bacteria</taxon>
        <taxon>Pseudomonadati</taxon>
        <taxon>Pseudomonadota</taxon>
        <taxon>Betaproteobacteria</taxon>
        <taxon>Burkholderiales</taxon>
        <taxon>Burkholderiaceae</taxon>
        <taxon>Caballeronia</taxon>
    </lineage>
</organism>
<dbReference type="PROSITE" id="PS51384">
    <property type="entry name" value="FAD_FR"/>
    <property type="match status" value="1"/>
</dbReference>
<accession>A0A158KAE6</accession>
<proteinExistence type="inferred from homology"/>
<gene>
    <name evidence="3" type="ORF">AWB68_05269</name>
</gene>